<sequence length="736" mass="82318">MSKYDKTIEISHEEEGTYHRREIEPTHHHYSNKPVTTYHTERYLVEEPESRPVVKHKSSLSSSKHGKQLAADYTSDEADNFEEWTTSKRKVNHKTRQVETRVSRQLLVENGKVIADSGPQVTTRIKEDNKVEECEKEKTPKNKSKFEALENAPEGPEGSCSGRVLGEKKEIQRVSREVREENMQYHDERFKELTGRDVHQKAIKNPHELITIDDKHHSSDSAPRGKMVHYSNKGKKYKDTDEILEVAKLAIDGSITKEVKRTHNHEEFSEDEKPDETGEAEELRHKPIVQRSSRRHVDYVNDYDDLRTPDASDNDEREEYDSRGRPIVRSKGGKLTASSGRRSGSGGGAKQKSSRHHRHDDDDEAFPRYDLDPLLNSLRDEDFKPASSTTRHQNGSGGHRVKEHSLERRRHDTSDSSDDDRRPRTHHQQRPHSPASAVGGREVVEIPEEYRVNRQRLLAGKTGGSRERVHSSPVRSSSRTSYGKQHHGRSQRKEDAAVQAHLTDEEIERQSIRSSLSGSGGAKTHAKTAQHLQRQSTPNASRRYYYGNAATANAGGGKTAGSRRRNSVTSSSSSSSLSSLDDARAKQRQQGARSRDSGFRSPHSIARTDTPLSDKKRQEQQIYSVSTKAKSKHGGGDRDHGGATSPTLTTGSAGQRSVKTTTTTVSAGLAERPLSRNGGGGRSATKMERGRAEKVSSNTNKPPSPFEKLANFFMAPGKSKSTTERGGGQRQRVASR</sequence>
<feature type="compositionally biased region" description="Basic and acidic residues" evidence="1">
    <location>
        <begin position="124"/>
        <end position="148"/>
    </location>
</feature>
<organism evidence="2">
    <name type="scientific">Aceria tosichella</name>
    <name type="common">wheat curl mite</name>
    <dbReference type="NCBI Taxonomy" id="561515"/>
    <lineage>
        <taxon>Eukaryota</taxon>
        <taxon>Metazoa</taxon>
        <taxon>Ecdysozoa</taxon>
        <taxon>Arthropoda</taxon>
        <taxon>Chelicerata</taxon>
        <taxon>Arachnida</taxon>
        <taxon>Acari</taxon>
        <taxon>Acariformes</taxon>
        <taxon>Trombidiformes</taxon>
        <taxon>Prostigmata</taxon>
        <taxon>Eupodina</taxon>
        <taxon>Eriophyoidea</taxon>
        <taxon>Eriophyidae</taxon>
        <taxon>Eriophyinae</taxon>
        <taxon>Aceriini</taxon>
        <taxon>Aceria</taxon>
    </lineage>
</organism>
<accession>A0A6G1SPE9</accession>
<feature type="region of interest" description="Disordered" evidence="1">
    <location>
        <begin position="124"/>
        <end position="163"/>
    </location>
</feature>
<reference evidence="2" key="1">
    <citation type="submission" date="2018-10" db="EMBL/GenBank/DDBJ databases">
        <title>Transcriptome assembly of Aceria tosichella (Wheat curl mite) Type 2.</title>
        <authorList>
            <person name="Scully E.D."/>
            <person name="Geib S.M."/>
            <person name="Palmer N.A."/>
            <person name="Gupta A.K."/>
            <person name="Sarath G."/>
            <person name="Tatineni S."/>
        </authorList>
    </citation>
    <scope>NUCLEOTIDE SEQUENCE</scope>
    <source>
        <strain evidence="2">LincolnNE</strain>
    </source>
</reference>
<feature type="compositionally biased region" description="Basic and acidic residues" evidence="1">
    <location>
        <begin position="295"/>
        <end position="310"/>
    </location>
</feature>
<feature type="compositionally biased region" description="Basic and acidic residues" evidence="1">
    <location>
        <begin position="1"/>
        <end position="27"/>
    </location>
</feature>
<name>A0A6G1SPE9_9ACAR</name>
<evidence type="ECO:0000313" key="2">
    <source>
        <dbReference type="EMBL" id="MDE52057.1"/>
    </source>
</evidence>
<feature type="region of interest" description="Disordered" evidence="1">
    <location>
        <begin position="250"/>
        <end position="736"/>
    </location>
</feature>
<feature type="compositionally biased region" description="Basic and acidic residues" evidence="1">
    <location>
        <begin position="403"/>
        <end position="422"/>
    </location>
</feature>
<feature type="compositionally biased region" description="Basic and acidic residues" evidence="1">
    <location>
        <begin position="255"/>
        <end position="267"/>
    </location>
</feature>
<feature type="compositionally biased region" description="Basic and acidic residues" evidence="1">
    <location>
        <begin position="685"/>
        <end position="694"/>
    </location>
</feature>
<feature type="compositionally biased region" description="Basic and acidic residues" evidence="1">
    <location>
        <begin position="442"/>
        <end position="452"/>
    </location>
</feature>
<feature type="compositionally biased region" description="Polar residues" evidence="1">
    <location>
        <begin position="530"/>
        <end position="540"/>
    </location>
</feature>
<feature type="compositionally biased region" description="Polar residues" evidence="1">
    <location>
        <begin position="644"/>
        <end position="666"/>
    </location>
</feature>
<feature type="compositionally biased region" description="Basic and acidic residues" evidence="1">
    <location>
        <begin position="206"/>
        <end position="219"/>
    </location>
</feature>
<feature type="compositionally biased region" description="Basic and acidic residues" evidence="1">
    <location>
        <begin position="491"/>
        <end position="511"/>
    </location>
</feature>
<evidence type="ECO:0000256" key="1">
    <source>
        <dbReference type="SAM" id="MobiDB-lite"/>
    </source>
</evidence>
<proteinExistence type="predicted"/>
<dbReference type="AlphaFoldDB" id="A0A6G1SPE9"/>
<feature type="compositionally biased region" description="Acidic residues" evidence="1">
    <location>
        <begin position="268"/>
        <end position="280"/>
    </location>
</feature>
<feature type="compositionally biased region" description="Low complexity" evidence="1">
    <location>
        <begin position="570"/>
        <end position="580"/>
    </location>
</feature>
<feature type="region of interest" description="Disordered" evidence="1">
    <location>
        <begin position="206"/>
        <end position="234"/>
    </location>
</feature>
<feature type="region of interest" description="Disordered" evidence="1">
    <location>
        <begin position="1"/>
        <end position="81"/>
    </location>
</feature>
<feature type="compositionally biased region" description="Low complexity" evidence="1">
    <location>
        <begin position="471"/>
        <end position="481"/>
    </location>
</feature>
<gene>
    <name evidence="2" type="ORF">g.9941</name>
</gene>
<protein>
    <submittedName>
        <fullName evidence="2">Uncharacterized protein</fullName>
    </submittedName>
</protein>
<dbReference type="EMBL" id="GGYP01007286">
    <property type="protein sequence ID" value="MDE52057.1"/>
    <property type="molecule type" value="Transcribed_RNA"/>
</dbReference>
<feature type="compositionally biased region" description="Basic and acidic residues" evidence="1">
    <location>
        <begin position="39"/>
        <end position="52"/>
    </location>
</feature>